<dbReference type="InterPro" id="IPR051266">
    <property type="entry name" value="CLCR"/>
</dbReference>
<proteinExistence type="predicted"/>
<dbReference type="Gene3D" id="3.40.50.410">
    <property type="entry name" value="von Willebrand factor, type A domain"/>
    <property type="match status" value="1"/>
</dbReference>
<reference evidence="3" key="1">
    <citation type="journal article" date="2024" name="IScience">
        <title>Strigolactones Initiate the Formation of Haustorium-like Structures in Castilleja.</title>
        <authorList>
            <person name="Buerger M."/>
            <person name="Peterson D."/>
            <person name="Chory J."/>
        </authorList>
    </citation>
    <scope>NUCLEOTIDE SEQUENCE [LARGE SCALE GENOMIC DNA]</scope>
</reference>
<feature type="domain" description="VWFA" evidence="1">
    <location>
        <begin position="76"/>
        <end position="309"/>
    </location>
</feature>
<dbReference type="Pfam" id="PF13768">
    <property type="entry name" value="VWA_3"/>
    <property type="match status" value="1"/>
</dbReference>
<evidence type="ECO:0000313" key="2">
    <source>
        <dbReference type="EMBL" id="KAL3630526.1"/>
    </source>
</evidence>
<dbReference type="InterPro" id="IPR036465">
    <property type="entry name" value="vWFA_dom_sf"/>
</dbReference>
<dbReference type="Proteomes" id="UP001632038">
    <property type="component" value="Unassembled WGS sequence"/>
</dbReference>
<dbReference type="EMBL" id="JAVIJP010000032">
    <property type="protein sequence ID" value="KAL3630526.1"/>
    <property type="molecule type" value="Genomic_DNA"/>
</dbReference>
<organism evidence="2 3">
    <name type="scientific">Castilleja foliolosa</name>
    <dbReference type="NCBI Taxonomy" id="1961234"/>
    <lineage>
        <taxon>Eukaryota</taxon>
        <taxon>Viridiplantae</taxon>
        <taxon>Streptophyta</taxon>
        <taxon>Embryophyta</taxon>
        <taxon>Tracheophyta</taxon>
        <taxon>Spermatophyta</taxon>
        <taxon>Magnoliopsida</taxon>
        <taxon>eudicotyledons</taxon>
        <taxon>Gunneridae</taxon>
        <taxon>Pentapetalae</taxon>
        <taxon>asterids</taxon>
        <taxon>lamiids</taxon>
        <taxon>Lamiales</taxon>
        <taxon>Orobanchaceae</taxon>
        <taxon>Pedicularideae</taxon>
        <taxon>Castillejinae</taxon>
        <taxon>Castilleja</taxon>
    </lineage>
</organism>
<dbReference type="PANTHER" id="PTHR10579">
    <property type="entry name" value="CALCIUM-ACTIVATED CHLORIDE CHANNEL REGULATOR"/>
    <property type="match status" value="1"/>
</dbReference>
<dbReference type="SMART" id="SM00327">
    <property type="entry name" value="VWA"/>
    <property type="match status" value="1"/>
</dbReference>
<dbReference type="PROSITE" id="PS50234">
    <property type="entry name" value="VWFA"/>
    <property type="match status" value="1"/>
</dbReference>
<dbReference type="AlphaFoldDB" id="A0ABD3CMI1"/>
<protein>
    <recommendedName>
        <fullName evidence="1">VWFA domain-containing protein</fullName>
    </recommendedName>
</protein>
<accession>A0ABD3CMI1</accession>
<comment type="caution">
    <text evidence="2">The sequence shown here is derived from an EMBL/GenBank/DDBJ whole genome shotgun (WGS) entry which is preliminary data.</text>
</comment>
<gene>
    <name evidence="2" type="ORF">CASFOL_023510</name>
</gene>
<name>A0ABD3CMI1_9LAMI</name>
<dbReference type="PANTHER" id="PTHR10579:SF146">
    <property type="entry name" value="RING-TYPE DOMAIN-CONTAINING PROTEIN"/>
    <property type="match status" value="1"/>
</dbReference>
<evidence type="ECO:0000259" key="1">
    <source>
        <dbReference type="PROSITE" id="PS50234"/>
    </source>
</evidence>
<dbReference type="SUPFAM" id="SSF53300">
    <property type="entry name" value="vWA-like"/>
    <property type="match status" value="1"/>
</dbReference>
<keyword evidence="3" id="KW-1185">Reference proteome</keyword>
<evidence type="ECO:0000313" key="3">
    <source>
        <dbReference type="Proteomes" id="UP001632038"/>
    </source>
</evidence>
<dbReference type="Pfam" id="PF14624">
    <property type="entry name" value="Vwaint"/>
    <property type="match status" value="1"/>
</dbReference>
<dbReference type="InterPro" id="IPR002035">
    <property type="entry name" value="VWF_A"/>
</dbReference>
<sequence>MAKRKITSSSEKGTRVISTQRVSDGRLVPAVKQYVSITVVPEFDAVAASETKDDFKVLIRLRAPPLSKEARRAPVDLVMVLDVSGSMAYPTVFPNVSGTMAYPNVYPNVNGSMAYPNVSGSMVYPNVSGSVAYSNVHSSMGYTSKLDLVKRAACFVIDQLDHYDRLSIVSFDSVAKIKFSLRKMTEQGRTAAKRVVNSLIASGGTNIVEGLTKGFQVLDARLHPNPVASVLLLSDGQDLPRQPSDYHFGGTDKGHRTIPIHTFGFGTDHNPVVMHAIADSSGGTFSFIESYELVQDAFARCIGGLLSVVVRELRLTLRSASQGVVIKLIPSGRHFSEITNRGSRGTINVGDLYADEEKEFLVNIFVPVYVSNNERTTPLLDITCSYIDELSNARVQMESCEIRRPGVPLLCDVKVKLEVDRQKSRLDAVDGLAEAQRVADTGDLEGARAILSKRIKSVQASASRQAGDGLLLKLEDEMKKTEEKMGSKSTYERAGRAYVLSSISSHANQRATTSGKVASSNDAYVTPNMANMVNKSQQLVKIE</sequence>
<dbReference type="InterPro" id="IPR032838">
    <property type="entry name" value="Vwaint_dom"/>
</dbReference>